<feature type="signal peptide" evidence="3">
    <location>
        <begin position="1"/>
        <end position="21"/>
    </location>
</feature>
<evidence type="ECO:0000256" key="2">
    <source>
        <dbReference type="SAM" id="MobiDB-lite"/>
    </source>
</evidence>
<evidence type="ECO:0000313" key="6">
    <source>
        <dbReference type="Proteomes" id="UP000323671"/>
    </source>
</evidence>
<dbReference type="InterPro" id="IPR005031">
    <property type="entry name" value="COQ10_START"/>
</dbReference>
<sequence length="225" mass="24366">MLGLRAAALALLLGVAGGAQAGDDSAGVLSTQIGVAPAQVVVKRISGTSRAPGDEAVPGENEPGGGFTVDVDVRAPVPRRVAYAVLSDFSHMAAFVPNVERSEVLAREGSRLRVLQRGRMRYGLFSVGFESIRDVELQPDRILARSISGTARHMESELRFEAERSERGDRPDGDPPETRFHYHAWIVPEMGLPPLIGPAAVRHEVAEQFTAMVREMVRRHTAARP</sequence>
<gene>
    <name evidence="5" type="ORF">OTERR_22500</name>
</gene>
<dbReference type="KEGG" id="otr:OTERR_22500"/>
<comment type="similarity">
    <text evidence="1">Belongs to the ribosome association toxin RatA family.</text>
</comment>
<evidence type="ECO:0000256" key="3">
    <source>
        <dbReference type="SAM" id="SignalP"/>
    </source>
</evidence>
<evidence type="ECO:0000259" key="4">
    <source>
        <dbReference type="Pfam" id="PF03364"/>
    </source>
</evidence>
<name>A0A5C1E9Z4_9RHOO</name>
<feature type="region of interest" description="Disordered" evidence="2">
    <location>
        <begin position="154"/>
        <end position="177"/>
    </location>
</feature>
<proteinExistence type="inferred from homology"/>
<protein>
    <recommendedName>
        <fullName evidence="4">Coenzyme Q-binding protein COQ10 START domain-containing protein</fullName>
    </recommendedName>
</protein>
<dbReference type="InterPro" id="IPR023393">
    <property type="entry name" value="START-like_dom_sf"/>
</dbReference>
<accession>A0A5C1E9Z4</accession>
<organism evidence="5 6">
    <name type="scientific">Oryzomicrobium terrae</name>
    <dbReference type="NCBI Taxonomy" id="1735038"/>
    <lineage>
        <taxon>Bacteria</taxon>
        <taxon>Pseudomonadati</taxon>
        <taxon>Pseudomonadota</taxon>
        <taxon>Betaproteobacteria</taxon>
        <taxon>Rhodocyclales</taxon>
        <taxon>Rhodocyclaceae</taxon>
        <taxon>Oryzomicrobium</taxon>
    </lineage>
</organism>
<dbReference type="AlphaFoldDB" id="A0A5C1E9Z4"/>
<dbReference type="Proteomes" id="UP000323671">
    <property type="component" value="Chromosome"/>
</dbReference>
<keyword evidence="6" id="KW-1185">Reference proteome</keyword>
<feature type="domain" description="Coenzyme Q-binding protein COQ10 START" evidence="4">
    <location>
        <begin position="76"/>
        <end position="194"/>
    </location>
</feature>
<dbReference type="RefSeq" id="WP_054621169.1">
    <property type="nucleotide sequence ID" value="NZ_CP022579.1"/>
</dbReference>
<feature type="chain" id="PRO_5022956257" description="Coenzyme Q-binding protein COQ10 START domain-containing protein" evidence="3">
    <location>
        <begin position="22"/>
        <end position="225"/>
    </location>
</feature>
<keyword evidence="3" id="KW-0732">Signal</keyword>
<dbReference type="SUPFAM" id="SSF55961">
    <property type="entry name" value="Bet v1-like"/>
    <property type="match status" value="1"/>
</dbReference>
<evidence type="ECO:0000256" key="1">
    <source>
        <dbReference type="ARBA" id="ARBA00008918"/>
    </source>
</evidence>
<dbReference type="Gene3D" id="3.30.530.20">
    <property type="match status" value="1"/>
</dbReference>
<reference evidence="5 6" key="1">
    <citation type="submission" date="2017-07" db="EMBL/GenBank/DDBJ databases">
        <title>Complete genome sequence of Oryzomicrobium terrae TPP412.</title>
        <authorList>
            <person name="Chiu L.-W."/>
            <person name="Lo K.-J."/>
            <person name="Tsai Y.-M."/>
            <person name="Lin S.-S."/>
            <person name="Kuo C.-H."/>
            <person name="Liu C.-T."/>
        </authorList>
    </citation>
    <scope>NUCLEOTIDE SEQUENCE [LARGE SCALE GENOMIC DNA]</scope>
    <source>
        <strain evidence="5 6">TPP412</strain>
    </source>
</reference>
<dbReference type="EMBL" id="CP022579">
    <property type="protein sequence ID" value="QEL65726.1"/>
    <property type="molecule type" value="Genomic_DNA"/>
</dbReference>
<dbReference type="Pfam" id="PF03364">
    <property type="entry name" value="Polyketide_cyc"/>
    <property type="match status" value="1"/>
</dbReference>
<evidence type="ECO:0000313" key="5">
    <source>
        <dbReference type="EMBL" id="QEL65726.1"/>
    </source>
</evidence>